<feature type="compositionally biased region" description="Basic and acidic residues" evidence="1">
    <location>
        <begin position="537"/>
        <end position="557"/>
    </location>
</feature>
<name>A0A9P4T7L7_CURKU</name>
<evidence type="ECO:0000256" key="1">
    <source>
        <dbReference type="SAM" id="MobiDB-lite"/>
    </source>
</evidence>
<organism evidence="2 3">
    <name type="scientific">Curvularia kusanoi</name>
    <name type="common">Cochliobolus kusanoi</name>
    <dbReference type="NCBI Taxonomy" id="90978"/>
    <lineage>
        <taxon>Eukaryota</taxon>
        <taxon>Fungi</taxon>
        <taxon>Dikarya</taxon>
        <taxon>Ascomycota</taxon>
        <taxon>Pezizomycotina</taxon>
        <taxon>Dothideomycetes</taxon>
        <taxon>Pleosporomycetidae</taxon>
        <taxon>Pleosporales</taxon>
        <taxon>Pleosporineae</taxon>
        <taxon>Pleosporaceae</taxon>
        <taxon>Curvularia</taxon>
    </lineage>
</organism>
<feature type="compositionally biased region" description="Basic and acidic residues" evidence="1">
    <location>
        <begin position="676"/>
        <end position="704"/>
    </location>
</feature>
<reference evidence="2" key="1">
    <citation type="submission" date="2019-04" db="EMBL/GenBank/DDBJ databases">
        <title>Sequencing of skin fungus with MAO and IRED activity.</title>
        <authorList>
            <person name="Marsaioli A.J."/>
            <person name="Bonatto J.M.C."/>
            <person name="Reis Junior O."/>
        </authorList>
    </citation>
    <scope>NUCLEOTIDE SEQUENCE</scope>
    <source>
        <strain evidence="2">30M1</strain>
    </source>
</reference>
<feature type="compositionally biased region" description="Basic and acidic residues" evidence="1">
    <location>
        <begin position="593"/>
        <end position="611"/>
    </location>
</feature>
<protein>
    <submittedName>
        <fullName evidence="2">Serine/arginine repetitive matrix protein 1</fullName>
    </submittedName>
</protein>
<feature type="compositionally biased region" description="Low complexity" evidence="1">
    <location>
        <begin position="1"/>
        <end position="12"/>
    </location>
</feature>
<feature type="compositionally biased region" description="Polar residues" evidence="1">
    <location>
        <begin position="232"/>
        <end position="246"/>
    </location>
</feature>
<evidence type="ECO:0000313" key="2">
    <source>
        <dbReference type="EMBL" id="KAF2997630.1"/>
    </source>
</evidence>
<proteinExistence type="predicted"/>
<dbReference type="AlphaFoldDB" id="A0A9P4T7L7"/>
<sequence>MQGMFGPQGMFGSSPNPVNCPASRPTPASQSGTNGLSGASQAVPNIPASRPSQGVPPVDGEEDAVSACLLRVLEVLPDVPPETITAMMDDATLCRKGVKSYSEEIINQLVELRSDLTVGSTPHSNFGNLGRSTGTQRVPIVDWEMPPPPYQDQWREGYTGPGNHIPGPSQQRPPLQVQWRGGNPGNQIPGPTQQRPPFQGQWPGGPAGPGFHIPGPLQQQPPYQDQWLGGPTRSQNPIPGSFQQYPPHQDQWRGLPTTGIYNPSPVQQGPFPPYELSGESSGRAEYPVASTPPNNGPQNLPRSSPPTQPVRPWHNPYADPPYLASGMVPRPRPPHEAMASANFSGARPDFLSEVLERGLVTAGPPDYVQRGYSPVRQHTPSPPARTQSPYTPDAYVSSPNPFPPPQNGRRVSFGDSPNAAFGSRNPYAGHEQYGRSGRSEDQPSSYVVQRDDDTHRPIRRRNDGPFYDERRTAFAPELSPITRPSTRQSEDQPSRYVPQRDGDVNRPIRRRKSVSFWDERPSVSAPEYPPSPQAPTRRSEGHLLTHISRREEDVDHPIRRRNTAPLYNERDSPSPQNNHRVSYIQPPDTAFGSREHPYAHDERYENERYTEPRPSSSHQPSVRFVQRNENHNPPLRRQHTGPSYTERPRSPDPEHRPRRPSTPANIGGRYNYVDADEVRDRLSRADEAVRQHEDSGSGHGDRGPRTWRNV</sequence>
<evidence type="ECO:0000313" key="3">
    <source>
        <dbReference type="Proteomes" id="UP000801428"/>
    </source>
</evidence>
<dbReference type="Proteomes" id="UP000801428">
    <property type="component" value="Unassembled WGS sequence"/>
</dbReference>
<feature type="compositionally biased region" description="Polar residues" evidence="1">
    <location>
        <begin position="376"/>
        <end position="390"/>
    </location>
</feature>
<feature type="compositionally biased region" description="Basic and acidic residues" evidence="1">
    <location>
        <begin position="646"/>
        <end position="655"/>
    </location>
</feature>
<feature type="compositionally biased region" description="Polar residues" evidence="1">
    <location>
        <begin position="291"/>
        <end position="302"/>
    </location>
</feature>
<gene>
    <name evidence="2" type="primary">SRRM1</name>
    <name evidence="2" type="ORF">E8E13_004586</name>
</gene>
<accession>A0A9P4T7L7</accession>
<keyword evidence="3" id="KW-1185">Reference proteome</keyword>
<dbReference type="EMBL" id="SWKU01000022">
    <property type="protein sequence ID" value="KAF2997630.1"/>
    <property type="molecule type" value="Genomic_DNA"/>
</dbReference>
<feature type="region of interest" description="Disordered" evidence="1">
    <location>
        <begin position="149"/>
        <end position="341"/>
    </location>
</feature>
<feature type="compositionally biased region" description="Basic and acidic residues" evidence="1">
    <location>
        <begin position="449"/>
        <end position="472"/>
    </location>
</feature>
<feature type="compositionally biased region" description="Basic and acidic residues" evidence="1">
    <location>
        <begin position="488"/>
        <end position="506"/>
    </location>
</feature>
<feature type="compositionally biased region" description="Polar residues" evidence="1">
    <location>
        <begin position="26"/>
        <end position="43"/>
    </location>
</feature>
<comment type="caution">
    <text evidence="2">The sequence shown here is derived from an EMBL/GenBank/DDBJ whole genome shotgun (WGS) entry which is preliminary data.</text>
</comment>
<feature type="region of interest" description="Disordered" evidence="1">
    <location>
        <begin position="362"/>
        <end position="710"/>
    </location>
</feature>
<feature type="region of interest" description="Disordered" evidence="1">
    <location>
        <begin position="1"/>
        <end position="60"/>
    </location>
</feature>